<dbReference type="OrthoDB" id="384378at2"/>
<accession>A0A430B4J5</accession>
<evidence type="ECO:0000259" key="1">
    <source>
        <dbReference type="PROSITE" id="PS51707"/>
    </source>
</evidence>
<dbReference type="InterPro" id="IPR033469">
    <property type="entry name" value="CYTH-like_dom_sf"/>
</dbReference>
<proteinExistence type="predicted"/>
<evidence type="ECO:0000313" key="2">
    <source>
        <dbReference type="EMBL" id="RSU15132.1"/>
    </source>
</evidence>
<protein>
    <recommendedName>
        <fullName evidence="1">CYTH domain-containing protein</fullName>
    </recommendedName>
</protein>
<gene>
    <name evidence="2" type="ORF">CBF29_02025</name>
</gene>
<dbReference type="AlphaFoldDB" id="A0A430B4J5"/>
<dbReference type="SUPFAM" id="SSF55154">
    <property type="entry name" value="CYTH-like phosphatases"/>
    <property type="match status" value="1"/>
</dbReference>
<dbReference type="EMBL" id="NGKA01000002">
    <property type="protein sequence ID" value="RSU15132.1"/>
    <property type="molecule type" value="Genomic_DNA"/>
</dbReference>
<dbReference type="Pfam" id="PF01928">
    <property type="entry name" value="CYTH"/>
    <property type="match status" value="1"/>
</dbReference>
<comment type="caution">
    <text evidence="2">The sequence shown here is derived from an EMBL/GenBank/DDBJ whole genome shotgun (WGS) entry which is preliminary data.</text>
</comment>
<dbReference type="PIRSF" id="PIRSF012526">
    <property type="entry name" value="CYTH_UCP012526"/>
    <property type="match status" value="1"/>
</dbReference>
<organism evidence="2 3">
    <name type="scientific">Vagococcus elongatus</name>
    <dbReference type="NCBI Taxonomy" id="180344"/>
    <lineage>
        <taxon>Bacteria</taxon>
        <taxon>Bacillati</taxon>
        <taxon>Bacillota</taxon>
        <taxon>Bacilli</taxon>
        <taxon>Lactobacillales</taxon>
        <taxon>Enterococcaceae</taxon>
        <taxon>Vagococcus</taxon>
    </lineage>
</organism>
<dbReference type="Gene3D" id="2.40.320.10">
    <property type="entry name" value="Hypothetical Protein Pfu-838710-001"/>
    <property type="match status" value="1"/>
</dbReference>
<sequence>MEETIEVEFKNLLTEAEFLKLKAYYDISEELFFTQENYYFDTTRREVQKMGAALRIRLKSNANEITLKTPLEEGLLETTEPLSLQQADTFKADKKFPTSSTILTKLPFLKSVEDPLYLIASLKTRRAEKQLTKDVLLVLDESWYHGKHDFELELETSDFLEGKQFFIDFLTQHQIPTRKTENKILRAIKTQQNEMHRAQE</sequence>
<dbReference type="InterPro" id="IPR009195">
    <property type="entry name" value="Uncharacterised_YjbK"/>
</dbReference>
<dbReference type="Proteomes" id="UP000287605">
    <property type="component" value="Unassembled WGS sequence"/>
</dbReference>
<dbReference type="RefSeq" id="WP_126806753.1">
    <property type="nucleotide sequence ID" value="NZ_NGKA01000002.1"/>
</dbReference>
<name>A0A430B4J5_9ENTE</name>
<keyword evidence="3" id="KW-1185">Reference proteome</keyword>
<dbReference type="InterPro" id="IPR023577">
    <property type="entry name" value="CYTH_domain"/>
</dbReference>
<dbReference type="PROSITE" id="PS51707">
    <property type="entry name" value="CYTH"/>
    <property type="match status" value="1"/>
</dbReference>
<dbReference type="SMART" id="SM01118">
    <property type="entry name" value="CYTH"/>
    <property type="match status" value="1"/>
</dbReference>
<feature type="domain" description="CYTH" evidence="1">
    <location>
        <begin position="4"/>
        <end position="194"/>
    </location>
</feature>
<reference evidence="2 3" key="1">
    <citation type="submission" date="2017-05" db="EMBL/GenBank/DDBJ databases">
        <title>Vagococcus spp. assemblies.</title>
        <authorList>
            <person name="Gulvik C.A."/>
        </authorList>
    </citation>
    <scope>NUCLEOTIDE SEQUENCE [LARGE SCALE GENOMIC DNA]</scope>
    <source>
        <strain evidence="2 3">CCUG 51432</strain>
    </source>
</reference>
<dbReference type="CDD" id="cd07762">
    <property type="entry name" value="CYTH-like_Pase_1"/>
    <property type="match status" value="1"/>
</dbReference>
<evidence type="ECO:0000313" key="3">
    <source>
        <dbReference type="Proteomes" id="UP000287605"/>
    </source>
</evidence>